<evidence type="ECO:0000313" key="3">
    <source>
        <dbReference type="Proteomes" id="UP001597389"/>
    </source>
</evidence>
<keyword evidence="1" id="KW-0732">Signal</keyword>
<dbReference type="InterPro" id="IPR021889">
    <property type="entry name" value="DUF3500"/>
</dbReference>
<organism evidence="2 3">
    <name type="scientific">Rubritalea tangerina</name>
    <dbReference type="NCBI Taxonomy" id="430798"/>
    <lineage>
        <taxon>Bacteria</taxon>
        <taxon>Pseudomonadati</taxon>
        <taxon>Verrucomicrobiota</taxon>
        <taxon>Verrucomicrobiia</taxon>
        <taxon>Verrucomicrobiales</taxon>
        <taxon>Rubritaleaceae</taxon>
        <taxon>Rubritalea</taxon>
    </lineage>
</organism>
<dbReference type="EMBL" id="JBHUJB010000038">
    <property type="protein sequence ID" value="MFD2159174.1"/>
    <property type="molecule type" value="Genomic_DNA"/>
</dbReference>
<accession>A0ABW4ZBC5</accession>
<evidence type="ECO:0000313" key="2">
    <source>
        <dbReference type="EMBL" id="MFD2159174.1"/>
    </source>
</evidence>
<dbReference type="PANTHER" id="PTHR37489">
    <property type="entry name" value="DUF3500 DOMAIN-CONTAINING PROTEIN"/>
    <property type="match status" value="1"/>
</dbReference>
<proteinExistence type="predicted"/>
<keyword evidence="3" id="KW-1185">Reference proteome</keyword>
<sequence>MKPFIHLLALLIITSFSLKAEEAFETRFTQQLTTFIKSLDQEQREQCLLPANDKRRWKMQYTGGKRAGLQIGKLTPEQKVEFEKTIKLVLSEEGWEMATKVAQQDGEVGLNKYYIACFGDPAKDKQFAFRLAEHHLTIVNLILREGNTKEFGPILLGSNPPELWKKDEEALMQLWKDANDPKLLIKGRGAISSRPMPQGDGQAYASLNPKAQKQLEAAWQERLRIFTPPVQATLTRLLKENGGFEAAKVAFYNQAPEQRCINGGKWDFNCQINKLLWDYEGSRGHIHMSLWVKQ</sequence>
<dbReference type="PANTHER" id="PTHR37489:SF1">
    <property type="entry name" value="DUF3500 DOMAIN-CONTAINING PROTEIN"/>
    <property type="match status" value="1"/>
</dbReference>
<name>A0ABW4ZBC5_9BACT</name>
<dbReference type="RefSeq" id="WP_377089732.1">
    <property type="nucleotide sequence ID" value="NZ_JBHSJL010000014.1"/>
</dbReference>
<feature type="signal peptide" evidence="1">
    <location>
        <begin position="1"/>
        <end position="20"/>
    </location>
</feature>
<protein>
    <submittedName>
        <fullName evidence="2">DUF3500 domain-containing protein</fullName>
    </submittedName>
</protein>
<reference evidence="3" key="1">
    <citation type="journal article" date="2019" name="Int. J. Syst. Evol. Microbiol.">
        <title>The Global Catalogue of Microorganisms (GCM) 10K type strain sequencing project: providing services to taxonomists for standard genome sequencing and annotation.</title>
        <authorList>
            <consortium name="The Broad Institute Genomics Platform"/>
            <consortium name="The Broad Institute Genome Sequencing Center for Infectious Disease"/>
            <person name="Wu L."/>
            <person name="Ma J."/>
        </authorList>
    </citation>
    <scope>NUCLEOTIDE SEQUENCE [LARGE SCALE GENOMIC DNA]</scope>
    <source>
        <strain evidence="3">CCUG 57942</strain>
    </source>
</reference>
<comment type="caution">
    <text evidence="2">The sequence shown here is derived from an EMBL/GenBank/DDBJ whole genome shotgun (WGS) entry which is preliminary data.</text>
</comment>
<feature type="chain" id="PRO_5045222286" evidence="1">
    <location>
        <begin position="21"/>
        <end position="294"/>
    </location>
</feature>
<dbReference type="Pfam" id="PF12006">
    <property type="entry name" value="DUF3500"/>
    <property type="match status" value="1"/>
</dbReference>
<dbReference type="Proteomes" id="UP001597389">
    <property type="component" value="Unassembled WGS sequence"/>
</dbReference>
<gene>
    <name evidence="2" type="ORF">ACFSW8_09720</name>
</gene>
<evidence type="ECO:0000256" key="1">
    <source>
        <dbReference type="SAM" id="SignalP"/>
    </source>
</evidence>